<feature type="transmembrane region" description="Helical" evidence="12">
    <location>
        <begin position="136"/>
        <end position="155"/>
    </location>
</feature>
<dbReference type="EC" id="1.17.99.9" evidence="12"/>
<reference evidence="14" key="1">
    <citation type="journal article" date="2019" name="Int. J. Syst. Evol. Microbiol.">
        <title>The Global Catalogue of Microorganisms (GCM) 10K type strain sequencing project: providing services to taxonomists for standard genome sequencing and annotation.</title>
        <authorList>
            <consortium name="The Broad Institute Genomics Platform"/>
            <consortium name="The Broad Institute Genome Sequencing Center for Infectious Disease"/>
            <person name="Wu L."/>
            <person name="Ma J."/>
        </authorList>
    </citation>
    <scope>NUCLEOTIDE SEQUENCE [LARGE SCALE GENOMIC DNA]</scope>
    <source>
        <strain evidence="14">NBRC 101365</strain>
    </source>
</reference>
<accession>A0ABQ6CGU5</accession>
<organism evidence="13 14">
    <name type="scientific">Labrys miyagiensis</name>
    <dbReference type="NCBI Taxonomy" id="346912"/>
    <lineage>
        <taxon>Bacteria</taxon>
        <taxon>Pseudomonadati</taxon>
        <taxon>Pseudomonadota</taxon>
        <taxon>Alphaproteobacteria</taxon>
        <taxon>Hyphomicrobiales</taxon>
        <taxon>Xanthobacteraceae</taxon>
        <taxon>Labrys</taxon>
    </lineage>
</organism>
<keyword evidence="9 12" id="KW-0472">Membrane</keyword>
<evidence type="ECO:0000313" key="13">
    <source>
        <dbReference type="EMBL" id="GLS18847.1"/>
    </source>
</evidence>
<evidence type="ECO:0000256" key="4">
    <source>
        <dbReference type="ARBA" id="ARBA00022723"/>
    </source>
</evidence>
<feature type="transmembrane region" description="Helical" evidence="12">
    <location>
        <begin position="206"/>
        <end position="231"/>
    </location>
</feature>
<evidence type="ECO:0000256" key="1">
    <source>
        <dbReference type="ARBA" id="ARBA00001970"/>
    </source>
</evidence>
<name>A0ABQ6CGU5_9HYPH</name>
<feature type="transmembrane region" description="Helical" evidence="12">
    <location>
        <begin position="167"/>
        <end position="186"/>
    </location>
</feature>
<comment type="catalytic activity">
    <reaction evidence="11">
        <text>Fe(II)-heme o + 2 A + H2O = Fe(II)-heme a + 2 AH2</text>
        <dbReference type="Rhea" id="RHEA:63388"/>
        <dbReference type="ChEBI" id="CHEBI:13193"/>
        <dbReference type="ChEBI" id="CHEBI:15377"/>
        <dbReference type="ChEBI" id="CHEBI:17499"/>
        <dbReference type="ChEBI" id="CHEBI:60530"/>
        <dbReference type="ChEBI" id="CHEBI:61715"/>
        <dbReference type="EC" id="1.17.99.9"/>
    </reaction>
    <physiologicalReaction direction="left-to-right" evidence="11">
        <dbReference type="Rhea" id="RHEA:63389"/>
    </physiologicalReaction>
</comment>
<evidence type="ECO:0000256" key="3">
    <source>
        <dbReference type="ARBA" id="ARBA00022692"/>
    </source>
</evidence>
<evidence type="ECO:0000256" key="11">
    <source>
        <dbReference type="ARBA" id="ARBA00048044"/>
    </source>
</evidence>
<dbReference type="Proteomes" id="UP001156882">
    <property type="component" value="Unassembled WGS sequence"/>
</dbReference>
<sequence>MTAIAGGRVTASSTSSYYGIIRAWLILVALMVVGMVVLGGATRLTGSGLSITEWKPIRGTIPPLSDADWAAEFERYKQIPQYVKLNLGMSLDEFKFIYWWEWTHRLVGRLIGFVFFVPMLVFWLKGWLTRELTWKLVGLLALGGSQGALGWWMVASGLADRTEVSQYRLAMHLTLACVIFLAITWVASSLADRRDGGVLPGLARAIAFGLVPLVVAQIFMGGLVAGLRAGLSYNTWPLMDGHFLPTLGNLYIMAPSWVNHFENVLTVQFQHRMVAYLIVILALIQGFVALRQGSGAARSRAVLITLIALAQAGIGIMTLLLVVPLWSAILHQLAGVILLAAVTVHAQRLTAGTERLAQPGSSGSPV</sequence>
<comment type="pathway">
    <text evidence="10 12">Porphyrin-containing compound metabolism; heme A biosynthesis; heme A from heme O: step 1/1.</text>
</comment>
<protein>
    <recommendedName>
        <fullName evidence="12">Heme A synthase</fullName>
        <shortName evidence="12">HAS</shortName>
        <ecNumber evidence="12">1.17.99.9</ecNumber>
    </recommendedName>
    <alternativeName>
        <fullName evidence="12">Cytochrome aa3-controlling protein</fullName>
    </alternativeName>
</protein>
<dbReference type="Pfam" id="PF02628">
    <property type="entry name" value="COX15-CtaA"/>
    <property type="match status" value="1"/>
</dbReference>
<gene>
    <name evidence="12 13" type="primary">ctaA</name>
    <name evidence="13" type="ORF">GCM10007874_18640</name>
</gene>
<keyword evidence="5 12" id="KW-1133">Transmembrane helix</keyword>
<evidence type="ECO:0000256" key="10">
    <source>
        <dbReference type="ARBA" id="ARBA00044501"/>
    </source>
</evidence>
<comment type="cofactor">
    <cofactor evidence="1 12">
        <name>heme b</name>
        <dbReference type="ChEBI" id="CHEBI:60344"/>
    </cofactor>
</comment>
<comment type="subunit">
    <text evidence="12">Interacts with CtaB.</text>
</comment>
<keyword evidence="3 12" id="KW-0812">Transmembrane</keyword>
<keyword evidence="14" id="KW-1185">Reference proteome</keyword>
<evidence type="ECO:0000256" key="2">
    <source>
        <dbReference type="ARBA" id="ARBA00004141"/>
    </source>
</evidence>
<evidence type="ECO:0000256" key="8">
    <source>
        <dbReference type="ARBA" id="ARBA00023133"/>
    </source>
</evidence>
<dbReference type="EMBL" id="BSPC01000015">
    <property type="protein sequence ID" value="GLS18847.1"/>
    <property type="molecule type" value="Genomic_DNA"/>
</dbReference>
<comment type="subcellular location">
    <subcellularLocation>
        <location evidence="12">Cell membrane</location>
        <topology evidence="12">Multi-pass membrane protein</topology>
    </subcellularLocation>
    <subcellularLocation>
        <location evidence="2">Membrane</location>
        <topology evidence="2">Multi-pass membrane protein</topology>
    </subcellularLocation>
</comment>
<feature type="binding site" description="axial binding residue" evidence="12">
    <location>
        <position position="331"/>
    </location>
    <ligand>
        <name>heme</name>
        <dbReference type="ChEBI" id="CHEBI:30413"/>
    </ligand>
    <ligandPart>
        <name>Fe</name>
        <dbReference type="ChEBI" id="CHEBI:18248"/>
    </ligandPart>
</feature>
<dbReference type="PANTHER" id="PTHR23289:SF2">
    <property type="entry name" value="CYTOCHROME C OXIDASE ASSEMBLY PROTEIN COX15 HOMOLOG"/>
    <property type="match status" value="1"/>
</dbReference>
<dbReference type="InterPro" id="IPR003780">
    <property type="entry name" value="COX15/CtaA_fam"/>
</dbReference>
<feature type="transmembrane region" description="Helical" evidence="12">
    <location>
        <begin position="302"/>
        <end position="323"/>
    </location>
</feature>
<feature type="binding site" description="axial binding residue" evidence="12">
    <location>
        <position position="271"/>
    </location>
    <ligand>
        <name>heme</name>
        <dbReference type="ChEBI" id="CHEBI:30413"/>
    </ligand>
    <ligandPart>
        <name>Fe</name>
        <dbReference type="ChEBI" id="CHEBI:18248"/>
    </ligandPart>
</feature>
<evidence type="ECO:0000256" key="6">
    <source>
        <dbReference type="ARBA" id="ARBA00023002"/>
    </source>
</evidence>
<dbReference type="RefSeq" id="WP_284311715.1">
    <property type="nucleotide sequence ID" value="NZ_BSPC01000015.1"/>
</dbReference>
<dbReference type="PANTHER" id="PTHR23289">
    <property type="entry name" value="CYTOCHROME C OXIDASE ASSEMBLY PROTEIN COX15"/>
    <property type="match status" value="1"/>
</dbReference>
<evidence type="ECO:0000256" key="5">
    <source>
        <dbReference type="ARBA" id="ARBA00022989"/>
    </source>
</evidence>
<comment type="similarity">
    <text evidence="12">Belongs to the COX15/CtaA family. Type 2 subfamily.</text>
</comment>
<evidence type="ECO:0000256" key="7">
    <source>
        <dbReference type="ARBA" id="ARBA00023004"/>
    </source>
</evidence>
<comment type="caution">
    <text evidence="13">The sequence shown here is derived from an EMBL/GenBank/DDBJ whole genome shotgun (WGS) entry which is preliminary data.</text>
</comment>
<feature type="transmembrane region" description="Helical" evidence="12">
    <location>
        <begin position="329"/>
        <end position="346"/>
    </location>
</feature>
<evidence type="ECO:0000313" key="14">
    <source>
        <dbReference type="Proteomes" id="UP001156882"/>
    </source>
</evidence>
<keyword evidence="8 12" id="KW-0350">Heme biosynthesis</keyword>
<evidence type="ECO:0000256" key="12">
    <source>
        <dbReference type="HAMAP-Rule" id="MF_01665"/>
    </source>
</evidence>
<feature type="transmembrane region" description="Helical" evidence="12">
    <location>
        <begin position="20"/>
        <end position="41"/>
    </location>
</feature>
<feature type="transmembrane region" description="Helical" evidence="12">
    <location>
        <begin position="106"/>
        <end position="124"/>
    </location>
</feature>
<comment type="function">
    <text evidence="12">Catalyzes the conversion of heme O to heme A by two successive hydroxylations of the methyl group at C8. The first hydroxylation forms heme I, the second hydroxylation results in an unstable dihydroxymethyl group, which spontaneously dehydrates, resulting in the formyl group of heme A.</text>
</comment>
<keyword evidence="7 12" id="KW-0408">Iron</keyword>
<keyword evidence="6 12" id="KW-0560">Oxidoreductase</keyword>
<evidence type="ECO:0000256" key="9">
    <source>
        <dbReference type="ARBA" id="ARBA00023136"/>
    </source>
</evidence>
<proteinExistence type="inferred from homology"/>
<dbReference type="HAMAP" id="MF_01665">
    <property type="entry name" value="HemeA_synth_type2"/>
    <property type="match status" value="1"/>
</dbReference>
<keyword evidence="4 12" id="KW-0479">Metal-binding</keyword>
<dbReference type="InterPro" id="IPR023754">
    <property type="entry name" value="HemeA_Synthase_type2"/>
</dbReference>
<feature type="transmembrane region" description="Helical" evidence="12">
    <location>
        <begin position="273"/>
        <end position="290"/>
    </location>
</feature>
<keyword evidence="12" id="KW-1003">Cell membrane</keyword>